<evidence type="ECO:0000313" key="9">
    <source>
        <dbReference type="Proteomes" id="UP001190926"/>
    </source>
</evidence>
<dbReference type="InterPro" id="IPR032675">
    <property type="entry name" value="LRR_dom_sf"/>
</dbReference>
<dbReference type="SUPFAM" id="SSF52047">
    <property type="entry name" value="RNI-like"/>
    <property type="match status" value="2"/>
</dbReference>
<feature type="coiled-coil region" evidence="6">
    <location>
        <begin position="37"/>
        <end position="64"/>
    </location>
</feature>
<dbReference type="Gene3D" id="3.40.50.300">
    <property type="entry name" value="P-loop containing nucleotide triphosphate hydrolases"/>
    <property type="match status" value="1"/>
</dbReference>
<keyword evidence="3" id="KW-0677">Repeat</keyword>
<dbReference type="SUPFAM" id="SSF52540">
    <property type="entry name" value="P-loop containing nucleoside triphosphate hydrolases"/>
    <property type="match status" value="1"/>
</dbReference>
<dbReference type="Gene3D" id="1.10.10.10">
    <property type="entry name" value="Winged helix-like DNA-binding domain superfamily/Winged helix DNA-binding domain"/>
    <property type="match status" value="1"/>
</dbReference>
<evidence type="ECO:0000256" key="4">
    <source>
        <dbReference type="ARBA" id="ARBA00022821"/>
    </source>
</evidence>
<dbReference type="Pfam" id="PF23247">
    <property type="entry name" value="LRR_RPS2"/>
    <property type="match status" value="4"/>
</dbReference>
<dbReference type="SUPFAM" id="SSF52058">
    <property type="entry name" value="L domain-like"/>
    <property type="match status" value="1"/>
</dbReference>
<dbReference type="InterPro" id="IPR042197">
    <property type="entry name" value="Apaf_helical"/>
</dbReference>
<dbReference type="GO" id="GO:0005524">
    <property type="term" value="F:ATP binding"/>
    <property type="evidence" value="ECO:0007669"/>
    <property type="project" value="UniProtKB-KW"/>
</dbReference>
<dbReference type="GO" id="GO:0006952">
    <property type="term" value="P:defense response"/>
    <property type="evidence" value="ECO:0007669"/>
    <property type="project" value="UniProtKB-KW"/>
</dbReference>
<keyword evidence="4" id="KW-0611">Plant defense</keyword>
<evidence type="ECO:0000313" key="8">
    <source>
        <dbReference type="EMBL" id="KAH6823220.1"/>
    </source>
</evidence>
<dbReference type="GO" id="GO:0043531">
    <property type="term" value="F:ADP binding"/>
    <property type="evidence" value="ECO:0007669"/>
    <property type="project" value="InterPro"/>
</dbReference>
<dbReference type="PANTHER" id="PTHR33463:SF198">
    <property type="entry name" value="RPP4C3"/>
    <property type="match status" value="1"/>
</dbReference>
<keyword evidence="9" id="KW-1185">Reference proteome</keyword>
<evidence type="ECO:0000256" key="3">
    <source>
        <dbReference type="ARBA" id="ARBA00022737"/>
    </source>
</evidence>
<dbReference type="EMBL" id="SDAM02001008">
    <property type="protein sequence ID" value="KAH6823220.1"/>
    <property type="molecule type" value="Genomic_DNA"/>
</dbReference>
<keyword evidence="5" id="KW-0067">ATP-binding</keyword>
<dbReference type="InterPro" id="IPR057135">
    <property type="entry name" value="At4g27190-like_LRR"/>
</dbReference>
<name>A0AAD4IXB2_PERFH</name>
<evidence type="ECO:0000259" key="7">
    <source>
        <dbReference type="SMART" id="SM00382"/>
    </source>
</evidence>
<keyword evidence="2" id="KW-0433">Leucine-rich repeat</keyword>
<dbReference type="Proteomes" id="UP001190926">
    <property type="component" value="Unassembled WGS sequence"/>
</dbReference>
<dbReference type="InterPro" id="IPR002182">
    <property type="entry name" value="NB-ARC"/>
</dbReference>
<dbReference type="PRINTS" id="PR00364">
    <property type="entry name" value="DISEASERSIST"/>
</dbReference>
<dbReference type="PANTHER" id="PTHR33463">
    <property type="entry name" value="NB-ARC DOMAIN-CONTAINING PROTEIN-RELATED"/>
    <property type="match status" value="1"/>
</dbReference>
<organism evidence="8 9">
    <name type="scientific">Perilla frutescens var. hirtella</name>
    <name type="common">Perilla citriodora</name>
    <name type="synonym">Perilla setoyensis</name>
    <dbReference type="NCBI Taxonomy" id="608512"/>
    <lineage>
        <taxon>Eukaryota</taxon>
        <taxon>Viridiplantae</taxon>
        <taxon>Streptophyta</taxon>
        <taxon>Embryophyta</taxon>
        <taxon>Tracheophyta</taxon>
        <taxon>Spermatophyta</taxon>
        <taxon>Magnoliopsida</taxon>
        <taxon>eudicotyledons</taxon>
        <taxon>Gunneridae</taxon>
        <taxon>Pentapetalae</taxon>
        <taxon>asterids</taxon>
        <taxon>lamiids</taxon>
        <taxon>Lamiales</taxon>
        <taxon>Lamiaceae</taxon>
        <taxon>Nepetoideae</taxon>
        <taxon>Elsholtzieae</taxon>
        <taxon>Perilla</taxon>
    </lineage>
</organism>
<protein>
    <recommendedName>
        <fullName evidence="7">AAA+ ATPase domain-containing protein</fullName>
    </recommendedName>
</protein>
<reference evidence="8 9" key="1">
    <citation type="journal article" date="2021" name="Nat. Commun.">
        <title>Incipient diploidization of the medicinal plant Perilla within 10,000 years.</title>
        <authorList>
            <person name="Zhang Y."/>
            <person name="Shen Q."/>
            <person name="Leng L."/>
            <person name="Zhang D."/>
            <person name="Chen S."/>
            <person name="Shi Y."/>
            <person name="Ning Z."/>
            <person name="Chen S."/>
        </authorList>
    </citation>
    <scope>NUCLEOTIDE SEQUENCE [LARGE SCALE GENOMIC DNA]</scope>
    <source>
        <strain evidence="9">cv. PC099</strain>
    </source>
</reference>
<evidence type="ECO:0000256" key="5">
    <source>
        <dbReference type="ARBA" id="ARBA00022840"/>
    </source>
</evidence>
<sequence>MAEIVAGFVGPAIEVVKWVGAPIIRQFNYLCCFTTNITTLKQEAQKLDDAAAGLQGQIDRARDNVQVIVPQVETWLTTSKDIKNEMDEILNKVSNAEIGCLKLRDRFSLSKRAKKTTDLMIEHRGQCKFDAISQPGPPPATRAVPIGMVYEFESRKQIEEDIMTALRGRDVNMIGICGMGGLGKTTMAKRIMNRALEELVFDEVVMTVVSQQVDTLKIQLEIGGSLGLDLKHETSQANRTQKLHNRLSGMKRILLVLDDVWKSLELEDLGIPSDGKGCTVLLTSRNSDELSSMNIENVFRMQVLSEEDSWFLFRERADTCVDDAKLNSLAKQVVKECMGLPIALTTVGAALKGEKSGSIWKDALRQLRHWDPDIPNFIAKVYNPLRLSYNALDSKHAKFVFLLCCLFREDSEIELYYLTYFCMGLGIFDGGITNLEEARNRMCTLTKMLKSRSLLLDSEYGNDLVRMHDVVRDVCIFIAKQEGYIGDKNCNWISSYHIPTSCRLGFLNLHLLFLSGIANSAEKEIKLDSAFLEVIRGLHVLFIEHHSLTSLPQSLKNLKTLVLHFCQELETISVVGECVNLEILICSHCYRIKMLPPEIKGLSRLKLLDLTGCISLQRIDRGIISSLVGLEELKMLLSFSKWEASDRKERENAKLRELEALTNLRCLEIEIDDLALAAENIHLSSKLDRFDIEIHDLKPSWSLPQFSSNKVSLLWDGETHLGEWIKMLLRRDVECLNLNGNGANINLELAKSEKIRWLRLGECENMKRIVTTSMDDDHPLFPSVECLELFALPELEEIWDAPISSTSFQNLKNLSLTRLPALKQFWKSSTNIPLLTNLSRIDIYGCPRLRNLEQLSIAGHDCLSQLRILHIDRCEMMELVFLWNKQEDENITKMFPKLEDVGLSCLPNLATFYQGIGGVEFPLLNTLCIRECPKFTSFVSTTNQNNSEDDDQCHYDDSSRLIFQLSKLSFKELETNLNPFFGHKFNVSSFNELEKLRVYKYQGIMCLFTSSIAGNLVNLRELIIWECYEMVKVIEDDDNCEEEKIVSGGEIRRTLVFPKLQELKLKNLDKLVSFCKWKCDIELPSLKIVKIKECPNMKFFTLGPLTTPKLEEIELRSVPNLTTFSQGIGDVDQCYYHDNSHLFCQLSKASFKKLETDLNPFCAHKFHVSSFNELEMLTVYKYQGSMCLFTSSIAGNLVNLRELIILECYEMVKVIEDEGNDEKEKAVSSGGEIRRTLVFPKLQELRLRNLGKLGSFCEWKCEVELPSLKEVEIKKCPSMNFFTLGPITTPNLKSVEINNEDFGGAKDLNVVMQRHLAQPKEGGKENQEEMVE</sequence>
<keyword evidence="5" id="KW-0547">Nucleotide-binding</keyword>
<dbReference type="Pfam" id="PF00931">
    <property type="entry name" value="NB-ARC"/>
    <property type="match status" value="1"/>
</dbReference>
<dbReference type="InterPro" id="IPR036388">
    <property type="entry name" value="WH-like_DNA-bd_sf"/>
</dbReference>
<comment type="similarity">
    <text evidence="1">Belongs to the disease resistance NB-LRR family.</text>
</comment>
<dbReference type="InterPro" id="IPR027417">
    <property type="entry name" value="P-loop_NTPase"/>
</dbReference>
<evidence type="ECO:0000256" key="2">
    <source>
        <dbReference type="ARBA" id="ARBA00022614"/>
    </source>
</evidence>
<dbReference type="SMART" id="SM00382">
    <property type="entry name" value="AAA"/>
    <property type="match status" value="1"/>
</dbReference>
<dbReference type="Gene3D" id="1.10.8.430">
    <property type="entry name" value="Helical domain of apoptotic protease-activating factors"/>
    <property type="match status" value="1"/>
</dbReference>
<gene>
    <name evidence="8" type="ORF">C2S53_016643</name>
</gene>
<evidence type="ECO:0000256" key="6">
    <source>
        <dbReference type="SAM" id="Coils"/>
    </source>
</evidence>
<dbReference type="InterPro" id="IPR003593">
    <property type="entry name" value="AAA+_ATPase"/>
</dbReference>
<feature type="domain" description="AAA+ ATPase" evidence="7">
    <location>
        <begin position="170"/>
        <end position="309"/>
    </location>
</feature>
<dbReference type="InterPro" id="IPR050905">
    <property type="entry name" value="Plant_NBS-LRR"/>
</dbReference>
<dbReference type="Gene3D" id="3.80.10.10">
    <property type="entry name" value="Ribonuclease Inhibitor"/>
    <property type="match status" value="2"/>
</dbReference>
<accession>A0AAD4IXB2</accession>
<comment type="caution">
    <text evidence="8">The sequence shown here is derived from an EMBL/GenBank/DDBJ whole genome shotgun (WGS) entry which is preliminary data.</text>
</comment>
<proteinExistence type="inferred from homology"/>
<evidence type="ECO:0000256" key="1">
    <source>
        <dbReference type="ARBA" id="ARBA00008894"/>
    </source>
</evidence>
<keyword evidence="6" id="KW-0175">Coiled coil</keyword>